<dbReference type="GO" id="GO:0140662">
    <property type="term" value="F:ATP-dependent protein folding chaperone"/>
    <property type="evidence" value="ECO:0007669"/>
    <property type="project" value="InterPro"/>
</dbReference>
<protein>
    <recommendedName>
        <fullName evidence="5">Chaperone protein HscA homolog</fullName>
    </recommendedName>
</protein>
<proteinExistence type="inferred from homology"/>
<accession>A0AB36E6F6</accession>
<evidence type="ECO:0000313" key="9">
    <source>
        <dbReference type="Proteomes" id="UP000092527"/>
    </source>
</evidence>
<dbReference type="GO" id="GO:0016226">
    <property type="term" value="P:iron-sulfur cluster assembly"/>
    <property type="evidence" value="ECO:0007669"/>
    <property type="project" value="InterPro"/>
</dbReference>
<evidence type="ECO:0000256" key="5">
    <source>
        <dbReference type="HAMAP-Rule" id="MF_00679"/>
    </source>
</evidence>
<dbReference type="HAMAP" id="MF_00679">
    <property type="entry name" value="HscA"/>
    <property type="match status" value="1"/>
</dbReference>
<reference evidence="8 9" key="1">
    <citation type="submission" date="2014-11" db="EMBL/GenBank/DDBJ databases">
        <title>Pan-genome of Gallibacterium spp.</title>
        <authorList>
            <person name="Kudirkiene E."/>
            <person name="Bojesen A.M."/>
        </authorList>
    </citation>
    <scope>NUCLEOTIDE SEQUENCE [LARGE SCALE GENOMIC DNA]</scope>
    <source>
        <strain evidence="8 9">18469/18</strain>
    </source>
</reference>
<dbReference type="Proteomes" id="UP000092527">
    <property type="component" value="Unassembled WGS sequence"/>
</dbReference>
<dbReference type="InterPro" id="IPR013126">
    <property type="entry name" value="Hsp_70_fam"/>
</dbReference>
<dbReference type="InterPro" id="IPR042039">
    <property type="entry name" value="HscA_NBD"/>
</dbReference>
<evidence type="ECO:0000256" key="4">
    <source>
        <dbReference type="ARBA" id="ARBA00023186"/>
    </source>
</evidence>
<dbReference type="FunFam" id="2.60.34.10:FF:000005">
    <property type="entry name" value="Chaperone protein HscA homolog"/>
    <property type="match status" value="1"/>
</dbReference>
<evidence type="ECO:0000256" key="2">
    <source>
        <dbReference type="ARBA" id="ARBA00022741"/>
    </source>
</evidence>
<gene>
    <name evidence="5 8" type="primary">hscA</name>
    <name evidence="8" type="ORF">QV09_01905</name>
</gene>
<dbReference type="Gene3D" id="3.30.420.40">
    <property type="match status" value="2"/>
</dbReference>
<dbReference type="Gene3D" id="1.20.1270.10">
    <property type="match status" value="1"/>
</dbReference>
<dbReference type="SUPFAM" id="SSF100934">
    <property type="entry name" value="Heat shock protein 70kD (HSP70), C-terminal subdomain"/>
    <property type="match status" value="1"/>
</dbReference>
<dbReference type="Pfam" id="PF00012">
    <property type="entry name" value="HSP70"/>
    <property type="match status" value="1"/>
</dbReference>
<keyword evidence="2 5" id="KW-0547">Nucleotide-binding</keyword>
<keyword evidence="4 5" id="KW-0143">Chaperone</keyword>
<comment type="similarity">
    <text evidence="1 5 6">Belongs to the heat shock protein 70 family.</text>
</comment>
<dbReference type="PROSITE" id="PS00329">
    <property type="entry name" value="HSP70_2"/>
    <property type="match status" value="1"/>
</dbReference>
<dbReference type="NCBIfam" id="TIGR01991">
    <property type="entry name" value="HscA"/>
    <property type="match status" value="1"/>
</dbReference>
<dbReference type="CDD" id="cd10236">
    <property type="entry name" value="ASKHA_NBD_HSP70_HscA"/>
    <property type="match status" value="1"/>
</dbReference>
<dbReference type="GO" id="GO:0005524">
    <property type="term" value="F:ATP binding"/>
    <property type="evidence" value="ECO:0007669"/>
    <property type="project" value="UniProtKB-KW"/>
</dbReference>
<dbReference type="Gene3D" id="3.90.640.10">
    <property type="entry name" value="Actin, Chain A, domain 4"/>
    <property type="match status" value="1"/>
</dbReference>
<dbReference type="PROSITE" id="PS00297">
    <property type="entry name" value="HSP70_1"/>
    <property type="match status" value="1"/>
</dbReference>
<dbReference type="GO" id="GO:0016887">
    <property type="term" value="F:ATP hydrolysis activity"/>
    <property type="evidence" value="ECO:0007669"/>
    <property type="project" value="UniProtKB-UniRule"/>
</dbReference>
<dbReference type="PRINTS" id="PR00301">
    <property type="entry name" value="HEATSHOCK70"/>
</dbReference>
<keyword evidence="7" id="KW-0175">Coiled coil</keyword>
<dbReference type="Gene3D" id="2.60.34.10">
    <property type="entry name" value="Substrate Binding Domain Of DNAk, Chain A, domain 1"/>
    <property type="match status" value="1"/>
</dbReference>
<dbReference type="RefSeq" id="WP_066421236.1">
    <property type="nucleotide sequence ID" value="NZ_JTJU01000009.1"/>
</dbReference>
<dbReference type="AlphaFoldDB" id="A0AB36E6F6"/>
<dbReference type="FunFam" id="3.30.420.40:FF:000046">
    <property type="entry name" value="Chaperone protein HscA"/>
    <property type="match status" value="1"/>
</dbReference>
<keyword evidence="3 5" id="KW-0067">ATP-binding</keyword>
<comment type="caution">
    <text evidence="8">The sequence shown here is derived from an EMBL/GenBank/DDBJ whole genome shotgun (WGS) entry which is preliminary data.</text>
</comment>
<dbReference type="InterPro" id="IPR029047">
    <property type="entry name" value="HSP70_peptide-bd_sf"/>
</dbReference>
<dbReference type="EMBL" id="JTJU01000009">
    <property type="protein sequence ID" value="OBX11636.1"/>
    <property type="molecule type" value="Genomic_DNA"/>
</dbReference>
<dbReference type="InterPro" id="IPR029048">
    <property type="entry name" value="HSP70_C_sf"/>
</dbReference>
<name>A0AB36E6F6_9PAST</name>
<dbReference type="PANTHER" id="PTHR19375">
    <property type="entry name" value="HEAT SHOCK PROTEIN 70KDA"/>
    <property type="match status" value="1"/>
</dbReference>
<evidence type="ECO:0000256" key="1">
    <source>
        <dbReference type="ARBA" id="ARBA00007381"/>
    </source>
</evidence>
<evidence type="ECO:0000256" key="7">
    <source>
        <dbReference type="SAM" id="Coils"/>
    </source>
</evidence>
<evidence type="ECO:0000313" key="8">
    <source>
        <dbReference type="EMBL" id="OBX11636.1"/>
    </source>
</evidence>
<dbReference type="InterPro" id="IPR010236">
    <property type="entry name" value="ISC_FeS_clus_asmbl_HscA"/>
</dbReference>
<feature type="coiled-coil region" evidence="7">
    <location>
        <begin position="554"/>
        <end position="581"/>
    </location>
</feature>
<evidence type="ECO:0000256" key="6">
    <source>
        <dbReference type="RuleBase" id="RU003322"/>
    </source>
</evidence>
<dbReference type="NCBIfam" id="NF003520">
    <property type="entry name" value="PRK05183.1"/>
    <property type="match status" value="1"/>
</dbReference>
<dbReference type="SUPFAM" id="SSF100920">
    <property type="entry name" value="Heat shock protein 70kD (HSP70), peptide-binding domain"/>
    <property type="match status" value="1"/>
</dbReference>
<evidence type="ECO:0000256" key="3">
    <source>
        <dbReference type="ARBA" id="ARBA00022840"/>
    </source>
</evidence>
<comment type="function">
    <text evidence="5">Chaperone involved in the maturation of iron-sulfur cluster-containing proteins. Has a low intrinsic ATPase activity which is markedly stimulated by HscB.</text>
</comment>
<organism evidence="8 9">
    <name type="scientific">Gallibacterium salpingitidis</name>
    <dbReference type="NCBI Taxonomy" id="505341"/>
    <lineage>
        <taxon>Bacteria</taxon>
        <taxon>Pseudomonadati</taxon>
        <taxon>Pseudomonadota</taxon>
        <taxon>Gammaproteobacteria</taxon>
        <taxon>Pasteurellales</taxon>
        <taxon>Pasteurellaceae</taxon>
        <taxon>Gallibacterium</taxon>
    </lineage>
</organism>
<dbReference type="InterPro" id="IPR018181">
    <property type="entry name" value="Heat_shock_70_CS"/>
</dbReference>
<dbReference type="InterPro" id="IPR043129">
    <property type="entry name" value="ATPase_NBD"/>
</dbReference>
<dbReference type="SUPFAM" id="SSF53067">
    <property type="entry name" value="Actin-like ATPase domain"/>
    <property type="match status" value="2"/>
</dbReference>
<dbReference type="GO" id="GO:0051082">
    <property type="term" value="F:unfolded protein binding"/>
    <property type="evidence" value="ECO:0007669"/>
    <property type="project" value="InterPro"/>
</dbReference>
<sequence length="617" mass="66515">MALLQIAEPGQSAAPHQARLAVGIDLGTTNSLVATVRSGKADILLDEQDRALIPSVVYYGAQQPLVGVEAKVYAGQEPDNTIISVKRLMGRSLADVQARYPNLPYRFQASENGLPLIITKQGLRSPVEVSADILSRLNQLAEQRLGGELVGCVITVPAYFDDAQRQGTKDAARLAGLNVLRLLNEPTAAAIAYGLDSGQEGVIAVYDLGGGTFDISILRLSKGVFEVLATGGDTALGGDDFDHLLAEYLAVQGQFTPETDQQKRQLLDLAAQVKIDLSAKEQVTVPVNNQDVTVARATFNQLIQSLVKRTLLACRRALKDANVEVSEVIETVMVGGSTRVPFVRKQVAEFFGKAPLTSIDPDKVVALGAAIQADILAGNKPDSEMLLLDVIPLSLGIETMGGLVEKIIPRNTTIPVARAQEFTTFKDGQTAMSVHIVQGERELVQDCRSLARFSLKGIPPMVAGAAHIRVTYQVDADGLLSVTAMEKSTGVHSSIQVKPSYGLTDEEISQMIKSSHENAKADMQARELAEQRVEAARVLENVYSALAEDAHLLNEQELADVKAALEKLEQLQQQDDSQQIAQGIKQLDQATQDFAARRMDNSIKQALAGHSVEQFAE</sequence>